<keyword evidence="2" id="KW-0812">Transmembrane</keyword>
<accession>F8B008</accession>
<dbReference type="KEGG" id="fsy:FsymDg_4456"/>
<reference evidence="3 4" key="1">
    <citation type="submission" date="2011-05" db="EMBL/GenBank/DDBJ databases">
        <title>Complete sequence of chromosome of Frankia symbiont of Datisca glomerata.</title>
        <authorList>
            <consortium name="US DOE Joint Genome Institute"/>
            <person name="Lucas S."/>
            <person name="Han J."/>
            <person name="Lapidus A."/>
            <person name="Cheng J.-F."/>
            <person name="Goodwin L."/>
            <person name="Pitluck S."/>
            <person name="Peters L."/>
            <person name="Mikhailova N."/>
            <person name="Chertkov O."/>
            <person name="Teshima H."/>
            <person name="Han C."/>
            <person name="Tapia R."/>
            <person name="Land M."/>
            <person name="Hauser L."/>
            <person name="Kyrpides N."/>
            <person name="Ivanova N."/>
            <person name="Pagani I."/>
            <person name="Berry A."/>
            <person name="Pawlowski K."/>
            <person name="Persson T."/>
            <person name="Vanden Heuvel B."/>
            <person name="Benson D."/>
            <person name="Woyke T."/>
        </authorList>
    </citation>
    <scope>NUCLEOTIDE SEQUENCE [LARGE SCALE GENOMIC DNA]</scope>
    <source>
        <strain evidence="4">4085684</strain>
    </source>
</reference>
<keyword evidence="2" id="KW-1133">Transmembrane helix</keyword>
<keyword evidence="4" id="KW-1185">Reference proteome</keyword>
<feature type="compositionally biased region" description="Basic residues" evidence="1">
    <location>
        <begin position="237"/>
        <end position="246"/>
    </location>
</feature>
<dbReference type="EMBL" id="CP002801">
    <property type="protein sequence ID" value="AEH11705.1"/>
    <property type="molecule type" value="Genomic_DNA"/>
</dbReference>
<evidence type="ECO:0000256" key="1">
    <source>
        <dbReference type="SAM" id="MobiDB-lite"/>
    </source>
</evidence>
<gene>
    <name evidence="3" type="ordered locus">FsymDg_4456</name>
</gene>
<feature type="transmembrane region" description="Helical" evidence="2">
    <location>
        <begin position="56"/>
        <end position="75"/>
    </location>
</feature>
<protein>
    <submittedName>
        <fullName evidence="3">Uncharacterized protein</fullName>
    </submittedName>
</protein>
<dbReference type="AlphaFoldDB" id="F8B008"/>
<dbReference type="RefSeq" id="WP_013875550.1">
    <property type="nucleotide sequence ID" value="NC_015656.1"/>
</dbReference>
<organism evidence="3 4">
    <name type="scientific">Candidatus Protofrankia datiscae</name>
    <dbReference type="NCBI Taxonomy" id="2716812"/>
    <lineage>
        <taxon>Bacteria</taxon>
        <taxon>Bacillati</taxon>
        <taxon>Actinomycetota</taxon>
        <taxon>Actinomycetes</taxon>
        <taxon>Frankiales</taxon>
        <taxon>Frankiaceae</taxon>
        <taxon>Protofrankia</taxon>
    </lineage>
</organism>
<dbReference type="STRING" id="656024.FsymDg_4456"/>
<evidence type="ECO:0000313" key="4">
    <source>
        <dbReference type="Proteomes" id="UP000001549"/>
    </source>
</evidence>
<sequence length="246" mass="24786" precursor="true">MNARTALPAVARTPAAATPAVAGTAAGRGMRASVFAGSSVCLAVAAHTAADGHRPSMTIFLGAFGLITRIAYGLAGRERHAIAVLAGVGLTQIVLHATFAVTAHDAATAHGAGTASDAVLHDGAVMSAVHAVAAGLVAGMLRHAEKGLWSTNVLRSAAARFGMLARRVDRLLRSTHRFAARCGIPLTIGPAATRAPGMPGGCPLAASAPSASMGGCLFVRAGRRRGPPARRTAAGRSHPRVRPQPA</sequence>
<evidence type="ECO:0000313" key="3">
    <source>
        <dbReference type="EMBL" id="AEH11705.1"/>
    </source>
</evidence>
<keyword evidence="2" id="KW-0472">Membrane</keyword>
<name>F8B008_9ACTN</name>
<feature type="transmembrane region" description="Helical" evidence="2">
    <location>
        <begin position="123"/>
        <end position="141"/>
    </location>
</feature>
<feature type="transmembrane region" description="Helical" evidence="2">
    <location>
        <begin position="32"/>
        <end position="50"/>
    </location>
</feature>
<feature type="region of interest" description="Disordered" evidence="1">
    <location>
        <begin position="221"/>
        <end position="246"/>
    </location>
</feature>
<proteinExistence type="predicted"/>
<feature type="transmembrane region" description="Helical" evidence="2">
    <location>
        <begin position="82"/>
        <end position="103"/>
    </location>
</feature>
<evidence type="ECO:0000256" key="2">
    <source>
        <dbReference type="SAM" id="Phobius"/>
    </source>
</evidence>
<dbReference type="Proteomes" id="UP000001549">
    <property type="component" value="Chromosome"/>
</dbReference>
<dbReference type="HOGENOM" id="CLU_102120_0_0_11"/>